<evidence type="ECO:0000313" key="2">
    <source>
        <dbReference type="Proteomes" id="UP000757540"/>
    </source>
</evidence>
<comment type="caution">
    <text evidence="1">The sequence shown here is derived from an EMBL/GenBank/DDBJ whole genome shotgun (WGS) entry which is preliminary data.</text>
</comment>
<protein>
    <recommendedName>
        <fullName evidence="3">Head-tail joining protein</fullName>
    </recommendedName>
</protein>
<dbReference type="EMBL" id="JABEZU010000003">
    <property type="protein sequence ID" value="NOV98214.1"/>
    <property type="molecule type" value="Genomic_DNA"/>
</dbReference>
<organism evidence="1 2">
    <name type="scientific">Isoptericola halotolerans</name>
    <dbReference type="NCBI Taxonomy" id="300560"/>
    <lineage>
        <taxon>Bacteria</taxon>
        <taxon>Bacillati</taxon>
        <taxon>Actinomycetota</taxon>
        <taxon>Actinomycetes</taxon>
        <taxon>Micrococcales</taxon>
        <taxon>Promicromonosporaceae</taxon>
        <taxon>Isoptericola</taxon>
    </lineage>
</organism>
<dbReference type="Proteomes" id="UP000757540">
    <property type="component" value="Unassembled WGS sequence"/>
</dbReference>
<gene>
    <name evidence="1" type="ORF">HDG69_002799</name>
</gene>
<reference evidence="1 2" key="1">
    <citation type="submission" date="2020-05" db="EMBL/GenBank/DDBJ databases">
        <title>Genomic Encyclopedia of Type Strains, Phase III (KMG-III): the genomes of soil and plant-associated and newly described type strains.</title>
        <authorList>
            <person name="Whitman W."/>
        </authorList>
    </citation>
    <scope>NUCLEOTIDE SEQUENCE [LARGE SCALE GENOMIC DNA]</scope>
    <source>
        <strain evidence="1 2">KCTC 19046</strain>
    </source>
</reference>
<evidence type="ECO:0008006" key="3">
    <source>
        <dbReference type="Google" id="ProtNLM"/>
    </source>
</evidence>
<dbReference type="Pfam" id="PF19586">
    <property type="entry name" value="DUF6093"/>
    <property type="match status" value="1"/>
</dbReference>
<keyword evidence="2" id="KW-1185">Reference proteome</keyword>
<accession>A0ABX2A6E7</accession>
<sequence length="130" mass="14068">MSMLDAIAAAIGPMRRQAESLMVDLCTVGRPGEPVMDPETGVVTTPAIEVYTGPCKIQTYAPHEQTPEAGSSSPTVQRYSIHLPVTAGPVHVGDVVSVGSRRFRITAPFDKTWMTAQRHYVDELTTVEEA</sequence>
<proteinExistence type="predicted"/>
<name>A0ABX2A6E7_9MICO</name>
<evidence type="ECO:0000313" key="1">
    <source>
        <dbReference type="EMBL" id="NOV98214.1"/>
    </source>
</evidence>
<dbReference type="InterPro" id="IPR046075">
    <property type="entry name" value="DUF6093"/>
</dbReference>
<dbReference type="RefSeq" id="WP_171784425.1">
    <property type="nucleotide sequence ID" value="NZ_BAAAML010000012.1"/>
</dbReference>